<feature type="binding site" evidence="5">
    <location>
        <position position="490"/>
    </location>
    <ligand>
        <name>Mg(2+)</name>
        <dbReference type="ChEBI" id="CHEBI:18420"/>
    </ligand>
</feature>
<protein>
    <submittedName>
        <fullName evidence="8">NADH-quinone oxidoreductase subunit C</fullName>
        <ecNumber evidence="8">1.6.5.9</ecNumber>
    </submittedName>
</protein>
<keyword evidence="3 8" id="KW-0560">Oxidoreductase</keyword>
<accession>A0AAU0UK33</accession>
<feature type="domain" description="NADH-quinone oxidoreductase subunit D" evidence="7">
    <location>
        <begin position="458"/>
        <end position="529"/>
    </location>
</feature>
<feature type="domain" description="NADH:ubiquinone oxidoreductase 30kDa subunit" evidence="6">
    <location>
        <begin position="34"/>
        <end position="152"/>
    </location>
</feature>
<dbReference type="KEGG" id="dbc:MFMK1_000537"/>
<dbReference type="GO" id="GO:0051287">
    <property type="term" value="F:NAD binding"/>
    <property type="evidence" value="ECO:0007669"/>
    <property type="project" value="InterPro"/>
</dbReference>
<feature type="binding site" evidence="5">
    <location>
        <position position="526"/>
    </location>
    <ligand>
        <name>Fe cation</name>
        <dbReference type="ChEBI" id="CHEBI:24875"/>
    </ligand>
</feature>
<comment type="cofactor">
    <cofactor evidence="5">
        <name>Fe cation</name>
        <dbReference type="ChEBI" id="CHEBI:24875"/>
    </cofactor>
</comment>
<keyword evidence="5" id="KW-0533">Nickel</keyword>
<dbReference type="EMBL" id="CP121694">
    <property type="protein sequence ID" value="WRO20747.1"/>
    <property type="molecule type" value="Genomic_DNA"/>
</dbReference>
<dbReference type="GO" id="GO:0016151">
    <property type="term" value="F:nickel cation binding"/>
    <property type="evidence" value="ECO:0007669"/>
    <property type="project" value="InterPro"/>
</dbReference>
<dbReference type="SUPFAM" id="SSF143243">
    <property type="entry name" value="Nqo5-like"/>
    <property type="match status" value="1"/>
</dbReference>
<dbReference type="Pfam" id="PF00374">
    <property type="entry name" value="NiFeSe_Hases"/>
    <property type="match status" value="1"/>
</dbReference>
<dbReference type="PANTHER" id="PTHR43485:SF1">
    <property type="entry name" value="FORMATE HYDROGENLYASE SUBUNIT 5-RELATED"/>
    <property type="match status" value="1"/>
</dbReference>
<feature type="domain" description="NADH-quinone oxidoreductase subunit D" evidence="7">
    <location>
        <begin position="298"/>
        <end position="451"/>
    </location>
</feature>
<dbReference type="PANTHER" id="PTHR43485">
    <property type="entry name" value="HYDROGENASE-4 COMPONENT G"/>
    <property type="match status" value="1"/>
</dbReference>
<evidence type="ECO:0000256" key="5">
    <source>
        <dbReference type="PIRSR" id="PIRSR601501-1"/>
    </source>
</evidence>
<dbReference type="Pfam" id="PF00346">
    <property type="entry name" value="Complex1_49kDa"/>
    <property type="match status" value="2"/>
</dbReference>
<evidence type="ECO:0000259" key="6">
    <source>
        <dbReference type="Pfam" id="PF00329"/>
    </source>
</evidence>
<dbReference type="InterPro" id="IPR020396">
    <property type="entry name" value="NADH_UbQ_OxRdtase_CS"/>
</dbReference>
<evidence type="ECO:0000256" key="1">
    <source>
        <dbReference type="ARBA" id="ARBA00004202"/>
    </source>
</evidence>
<dbReference type="Gene3D" id="1.10.645.10">
    <property type="entry name" value="Cytochrome-c3 Hydrogenase, chain B"/>
    <property type="match status" value="1"/>
</dbReference>
<comment type="subcellular location">
    <subcellularLocation>
        <location evidence="1">Cell membrane</location>
        <topology evidence="1">Peripheral membrane protein</topology>
    </subcellularLocation>
</comment>
<evidence type="ECO:0000259" key="7">
    <source>
        <dbReference type="Pfam" id="PF00346"/>
    </source>
</evidence>
<dbReference type="PROSITE" id="PS00542">
    <property type="entry name" value="COMPLEX1_30K"/>
    <property type="match status" value="1"/>
</dbReference>
<dbReference type="InterPro" id="IPR001501">
    <property type="entry name" value="Ni-dep_hyd_lsu"/>
</dbReference>
<dbReference type="GO" id="GO:0005886">
    <property type="term" value="C:plasma membrane"/>
    <property type="evidence" value="ECO:0007669"/>
    <property type="project" value="UniProtKB-SubCell"/>
</dbReference>
<dbReference type="Gene3D" id="3.30.460.80">
    <property type="entry name" value="NADH:ubiquinone oxidoreductase, 30kDa subunit"/>
    <property type="match status" value="1"/>
</dbReference>
<evidence type="ECO:0000256" key="3">
    <source>
        <dbReference type="ARBA" id="ARBA00023002"/>
    </source>
</evidence>
<keyword evidence="5" id="KW-0479">Metal-binding</keyword>
<dbReference type="InterPro" id="IPR001268">
    <property type="entry name" value="NADH_UbQ_OxRdtase_30kDa_su"/>
</dbReference>
<keyword evidence="2" id="KW-0813">Transport</keyword>
<comment type="cofactor">
    <cofactor evidence="5">
        <name>Ni(2+)</name>
        <dbReference type="ChEBI" id="CHEBI:49786"/>
    </cofactor>
</comment>
<feature type="binding site" evidence="5">
    <location>
        <position position="236"/>
    </location>
    <ligand>
        <name>Fe cation</name>
        <dbReference type="ChEBI" id="CHEBI:24875"/>
    </ligand>
</feature>
<keyword evidence="5" id="KW-0408">Iron</keyword>
<keyword evidence="9" id="KW-1185">Reference proteome</keyword>
<keyword evidence="5" id="KW-0460">Magnesium</keyword>
<feature type="binding site" evidence="5">
    <location>
        <position position="523"/>
    </location>
    <ligand>
        <name>Ni(2+)</name>
        <dbReference type="ChEBI" id="CHEBI:49786"/>
    </ligand>
</feature>
<proteinExistence type="predicted"/>
<sequence>MAAKNPAVIGLLLQEFRQKTKFVGVKAGNEYYLEVAKEALPEVSSYLIKHLRASLATMIGNDERGINGSFRLYYYFAVNFEEIFIVMTIAINPTEPAFPSITPSVPAAHWYEREVQDMFGLKPVGHPDPRSLVLHHDWSQGTHPLRKDFDSDSLEKMPSPDYHFGEIKGSGPFYLPVGPIHAGIIEPGHFRFSVAGETVLNLEARLFYTHRGVEKLAEGSTLAGVLALAERTCGACAFSHSVSFCHAIERIGNVQIPDRALSIRAILLEMERLYNHIGDVGNICAGVGLALGTSHGNRIKEAILQLNQGLTGSRFLRGINTIGGLKKDIADQQLASLDTQLKQLTEDFIDLAEVLLDHDSLIQRLRGTGRLSLVAVQDLGVVGPAARASGCTKDWRKDFPYGIYGQLDFEVAREEAGDVLARFKVRINEAVTSFKIISQLICQIPTGPVVHPVGELLPYQAALGWSESARGSNLHWVMIGPNNTVYRYRIRSASYCNWPAVPLAVQGNLVPDFPLINKSFELCYACTDR</sequence>
<feature type="binding site" evidence="5">
    <location>
        <position position="233"/>
    </location>
    <ligand>
        <name>Ni(2+)</name>
        <dbReference type="ChEBI" id="CHEBI:49786"/>
    </ligand>
</feature>
<dbReference type="EC" id="1.6.5.9" evidence="8"/>
<evidence type="ECO:0000256" key="2">
    <source>
        <dbReference type="ARBA" id="ARBA00022448"/>
    </source>
</evidence>
<dbReference type="InterPro" id="IPR052197">
    <property type="entry name" value="ComplexI_49kDa-like"/>
</dbReference>
<organism evidence="8 9">
    <name type="scientific">Metallumcola ferriviriculae</name>
    <dbReference type="NCBI Taxonomy" id="3039180"/>
    <lineage>
        <taxon>Bacteria</taxon>
        <taxon>Bacillati</taxon>
        <taxon>Bacillota</taxon>
        <taxon>Clostridia</taxon>
        <taxon>Neomoorellales</taxon>
        <taxon>Desulfitibacteraceae</taxon>
        <taxon>Metallumcola</taxon>
    </lineage>
</organism>
<dbReference type="Proteomes" id="UP001329915">
    <property type="component" value="Chromosome"/>
</dbReference>
<dbReference type="SUPFAM" id="SSF56762">
    <property type="entry name" value="HydB/Nqo4-like"/>
    <property type="match status" value="1"/>
</dbReference>
<evidence type="ECO:0000313" key="9">
    <source>
        <dbReference type="Proteomes" id="UP001329915"/>
    </source>
</evidence>
<dbReference type="InterPro" id="IPR029014">
    <property type="entry name" value="NiFe-Hase_large"/>
</dbReference>
<feature type="binding site" evidence="5">
    <location>
        <position position="236"/>
    </location>
    <ligand>
        <name>Ni(2+)</name>
        <dbReference type="ChEBI" id="CHEBI:49786"/>
    </ligand>
</feature>
<reference evidence="8 9" key="1">
    <citation type="submission" date="2023-04" db="EMBL/GenBank/DDBJ databases">
        <authorList>
            <person name="Hsu D."/>
        </authorList>
    </citation>
    <scope>NUCLEOTIDE SEQUENCE [LARGE SCALE GENOMIC DNA]</scope>
    <source>
        <strain evidence="8 9">MK1</strain>
    </source>
</reference>
<dbReference type="InterPro" id="IPR037232">
    <property type="entry name" value="NADH_quin_OxRdtase_su_C/D-like"/>
</dbReference>
<dbReference type="GO" id="GO:0050136">
    <property type="term" value="F:NADH dehydrogenase (quinone) (non-electrogenic) activity"/>
    <property type="evidence" value="ECO:0007669"/>
    <property type="project" value="UniProtKB-EC"/>
</dbReference>
<dbReference type="GO" id="GO:0048038">
    <property type="term" value="F:quinone binding"/>
    <property type="evidence" value="ECO:0007669"/>
    <property type="project" value="InterPro"/>
</dbReference>
<name>A0AAU0UK33_9FIRM</name>
<dbReference type="RefSeq" id="WP_366923628.1">
    <property type="nucleotide sequence ID" value="NZ_CP121694.1"/>
</dbReference>
<gene>
    <name evidence="8" type="ORF">MFMK1_000537</name>
</gene>
<dbReference type="Pfam" id="PF00329">
    <property type="entry name" value="Complex1_30kDa"/>
    <property type="match status" value="1"/>
</dbReference>
<dbReference type="GO" id="GO:0008137">
    <property type="term" value="F:NADH dehydrogenase (ubiquinone) activity"/>
    <property type="evidence" value="ECO:0007669"/>
    <property type="project" value="InterPro"/>
</dbReference>
<dbReference type="AlphaFoldDB" id="A0AAU0UK33"/>
<keyword evidence="4" id="KW-0520">NAD</keyword>
<dbReference type="InterPro" id="IPR001135">
    <property type="entry name" value="NADH_Q_OxRdtase_suD"/>
</dbReference>
<evidence type="ECO:0000256" key="4">
    <source>
        <dbReference type="ARBA" id="ARBA00023027"/>
    </source>
</evidence>
<feature type="binding site" evidence="5">
    <location>
        <position position="214"/>
    </location>
    <ligand>
        <name>Mg(2+)</name>
        <dbReference type="ChEBI" id="CHEBI:18420"/>
    </ligand>
</feature>
<evidence type="ECO:0000313" key="8">
    <source>
        <dbReference type="EMBL" id="WRO20747.1"/>
    </source>
</evidence>